<sequence>MSDPLAGERRSALMRSVRRSDTTPEIVVRRLLHALGVRFRLHRKDLPGTPDIVLPGRRTVIFVHGCFWHRHEGCSKATFPKTRRDFWSEKFVANVARDVAKTAALEGDGWKVRIVWECETRDRYTLALRLADELGIAEPDVRQRFGERPESFRKTAP</sequence>
<evidence type="ECO:0000256" key="6">
    <source>
        <dbReference type="PIRNR" id="PIRNR018267"/>
    </source>
</evidence>
<comment type="caution">
    <text evidence="7">The sequence shown here is derived from an EMBL/GenBank/DDBJ whole genome shotgun (WGS) entry which is preliminary data.</text>
</comment>
<dbReference type="AlphaFoldDB" id="A0A4S4AP26"/>
<evidence type="ECO:0000256" key="1">
    <source>
        <dbReference type="ARBA" id="ARBA00022722"/>
    </source>
</evidence>
<comment type="similarity">
    <text evidence="6">Belongs to the vsr family.</text>
</comment>
<keyword evidence="2 6" id="KW-0255">Endonuclease</keyword>
<name>A0A4S4AP26_9RHOO</name>
<dbReference type="RefSeq" id="WP_136350069.1">
    <property type="nucleotide sequence ID" value="NZ_SSOC01000009.1"/>
</dbReference>
<evidence type="ECO:0000313" key="8">
    <source>
        <dbReference type="Proteomes" id="UP000308430"/>
    </source>
</evidence>
<evidence type="ECO:0000256" key="3">
    <source>
        <dbReference type="ARBA" id="ARBA00022763"/>
    </source>
</evidence>
<dbReference type="EC" id="3.1.-.-" evidence="6"/>
<keyword evidence="3 6" id="KW-0227">DNA damage</keyword>
<dbReference type="Proteomes" id="UP000308430">
    <property type="component" value="Unassembled WGS sequence"/>
</dbReference>
<dbReference type="InterPro" id="IPR011335">
    <property type="entry name" value="Restrct_endonuc-II-like"/>
</dbReference>
<keyword evidence="1 6" id="KW-0540">Nuclease</keyword>
<accession>A0A4S4AP26</accession>
<protein>
    <recommendedName>
        <fullName evidence="6">Very short patch repair endonuclease</fullName>
        <ecNumber evidence="6">3.1.-.-</ecNumber>
    </recommendedName>
</protein>
<evidence type="ECO:0000256" key="5">
    <source>
        <dbReference type="ARBA" id="ARBA00023204"/>
    </source>
</evidence>
<keyword evidence="4 6" id="KW-0378">Hydrolase</keyword>
<dbReference type="OrthoDB" id="9801520at2"/>
<dbReference type="GO" id="GO:0016787">
    <property type="term" value="F:hydrolase activity"/>
    <property type="evidence" value="ECO:0007669"/>
    <property type="project" value="UniProtKB-KW"/>
</dbReference>
<keyword evidence="8" id="KW-1185">Reference proteome</keyword>
<gene>
    <name evidence="7" type="primary">vsr</name>
    <name evidence="7" type="ORF">E6C76_20205</name>
</gene>
<dbReference type="InterPro" id="IPR004603">
    <property type="entry name" value="DNA_mismatch_endonuc_vsr"/>
</dbReference>
<comment type="function">
    <text evidence="6">May nick specific sequences that contain T:G mispairs resulting from m5C-deamination.</text>
</comment>
<dbReference type="Pfam" id="PF03852">
    <property type="entry name" value="Vsr"/>
    <property type="match status" value="1"/>
</dbReference>
<dbReference type="GO" id="GO:0004519">
    <property type="term" value="F:endonuclease activity"/>
    <property type="evidence" value="ECO:0007669"/>
    <property type="project" value="UniProtKB-KW"/>
</dbReference>
<reference evidence="7 8" key="1">
    <citation type="submission" date="2019-04" db="EMBL/GenBank/DDBJ databases">
        <title>Azoarcus nasutitermitis sp. nov. isolated from termite nest.</title>
        <authorList>
            <person name="Lin S.-Y."/>
            <person name="Hameed A."/>
            <person name="Hsu Y.-H."/>
            <person name="Young C.-C."/>
        </authorList>
    </citation>
    <scope>NUCLEOTIDE SEQUENCE [LARGE SCALE GENOMIC DNA]</scope>
    <source>
        <strain evidence="7 8">CC-YHH838</strain>
    </source>
</reference>
<proteinExistence type="inferred from homology"/>
<evidence type="ECO:0000313" key="7">
    <source>
        <dbReference type="EMBL" id="THF61408.1"/>
    </source>
</evidence>
<dbReference type="Gene3D" id="3.40.960.10">
    <property type="entry name" value="VSR Endonuclease"/>
    <property type="match status" value="1"/>
</dbReference>
<dbReference type="NCBIfam" id="TIGR00632">
    <property type="entry name" value="vsr"/>
    <property type="match status" value="1"/>
</dbReference>
<dbReference type="PIRSF" id="PIRSF018267">
    <property type="entry name" value="VSR_endonuc"/>
    <property type="match status" value="1"/>
</dbReference>
<dbReference type="GO" id="GO:0006298">
    <property type="term" value="P:mismatch repair"/>
    <property type="evidence" value="ECO:0007669"/>
    <property type="project" value="UniProtKB-UniRule"/>
</dbReference>
<dbReference type="SUPFAM" id="SSF52980">
    <property type="entry name" value="Restriction endonuclease-like"/>
    <property type="match status" value="1"/>
</dbReference>
<evidence type="ECO:0000256" key="2">
    <source>
        <dbReference type="ARBA" id="ARBA00022759"/>
    </source>
</evidence>
<dbReference type="CDD" id="cd00221">
    <property type="entry name" value="Vsr"/>
    <property type="match status" value="1"/>
</dbReference>
<evidence type="ECO:0000256" key="4">
    <source>
        <dbReference type="ARBA" id="ARBA00022801"/>
    </source>
</evidence>
<keyword evidence="5 6" id="KW-0234">DNA repair</keyword>
<organism evidence="7 8">
    <name type="scientific">Pseudothauera nasutitermitis</name>
    <dbReference type="NCBI Taxonomy" id="2565930"/>
    <lineage>
        <taxon>Bacteria</taxon>
        <taxon>Pseudomonadati</taxon>
        <taxon>Pseudomonadota</taxon>
        <taxon>Betaproteobacteria</taxon>
        <taxon>Rhodocyclales</taxon>
        <taxon>Zoogloeaceae</taxon>
        <taxon>Pseudothauera</taxon>
    </lineage>
</organism>
<dbReference type="EMBL" id="SSOC01000009">
    <property type="protein sequence ID" value="THF61408.1"/>
    <property type="molecule type" value="Genomic_DNA"/>
</dbReference>